<feature type="compositionally biased region" description="Pro residues" evidence="1">
    <location>
        <begin position="238"/>
        <end position="247"/>
    </location>
</feature>
<organism evidence="2 3">
    <name type="scientific">Lasiosphaeria ovina</name>
    <dbReference type="NCBI Taxonomy" id="92902"/>
    <lineage>
        <taxon>Eukaryota</taxon>
        <taxon>Fungi</taxon>
        <taxon>Dikarya</taxon>
        <taxon>Ascomycota</taxon>
        <taxon>Pezizomycotina</taxon>
        <taxon>Sordariomycetes</taxon>
        <taxon>Sordariomycetidae</taxon>
        <taxon>Sordariales</taxon>
        <taxon>Lasiosphaeriaceae</taxon>
        <taxon>Lasiosphaeria</taxon>
    </lineage>
</organism>
<dbReference type="Proteomes" id="UP001287356">
    <property type="component" value="Unassembled WGS sequence"/>
</dbReference>
<dbReference type="AlphaFoldDB" id="A0AAE0NJ72"/>
<reference evidence="2" key="1">
    <citation type="journal article" date="2023" name="Mol. Phylogenet. Evol.">
        <title>Genome-scale phylogeny and comparative genomics of the fungal order Sordariales.</title>
        <authorList>
            <person name="Hensen N."/>
            <person name="Bonometti L."/>
            <person name="Westerberg I."/>
            <person name="Brannstrom I.O."/>
            <person name="Guillou S."/>
            <person name="Cros-Aarteil S."/>
            <person name="Calhoun S."/>
            <person name="Haridas S."/>
            <person name="Kuo A."/>
            <person name="Mondo S."/>
            <person name="Pangilinan J."/>
            <person name="Riley R."/>
            <person name="LaButti K."/>
            <person name="Andreopoulos B."/>
            <person name="Lipzen A."/>
            <person name="Chen C."/>
            <person name="Yan M."/>
            <person name="Daum C."/>
            <person name="Ng V."/>
            <person name="Clum A."/>
            <person name="Steindorff A."/>
            <person name="Ohm R.A."/>
            <person name="Martin F."/>
            <person name="Silar P."/>
            <person name="Natvig D.O."/>
            <person name="Lalanne C."/>
            <person name="Gautier V."/>
            <person name="Ament-Velasquez S.L."/>
            <person name="Kruys A."/>
            <person name="Hutchinson M.I."/>
            <person name="Powell A.J."/>
            <person name="Barry K."/>
            <person name="Miller A.N."/>
            <person name="Grigoriev I.V."/>
            <person name="Debuchy R."/>
            <person name="Gladieux P."/>
            <person name="Hiltunen Thoren M."/>
            <person name="Johannesson H."/>
        </authorList>
    </citation>
    <scope>NUCLEOTIDE SEQUENCE</scope>
    <source>
        <strain evidence="2">CBS 958.72</strain>
    </source>
</reference>
<evidence type="ECO:0000313" key="3">
    <source>
        <dbReference type="Proteomes" id="UP001287356"/>
    </source>
</evidence>
<gene>
    <name evidence="2" type="ORF">B0T24DRAFT_11062</name>
</gene>
<accession>A0AAE0NJ72</accession>
<dbReference type="EMBL" id="JAULSN010000001">
    <property type="protein sequence ID" value="KAK3382394.1"/>
    <property type="molecule type" value="Genomic_DNA"/>
</dbReference>
<keyword evidence="3" id="KW-1185">Reference proteome</keyword>
<evidence type="ECO:0000313" key="2">
    <source>
        <dbReference type="EMBL" id="KAK3382394.1"/>
    </source>
</evidence>
<comment type="caution">
    <text evidence="2">The sequence shown here is derived from an EMBL/GenBank/DDBJ whole genome shotgun (WGS) entry which is preliminary data.</text>
</comment>
<feature type="region of interest" description="Disordered" evidence="1">
    <location>
        <begin position="214"/>
        <end position="247"/>
    </location>
</feature>
<evidence type="ECO:0000256" key="1">
    <source>
        <dbReference type="SAM" id="MobiDB-lite"/>
    </source>
</evidence>
<protein>
    <submittedName>
        <fullName evidence="2">Uncharacterized protein</fullName>
    </submittedName>
</protein>
<proteinExistence type="predicted"/>
<name>A0AAE0NJ72_9PEZI</name>
<reference evidence="2" key="2">
    <citation type="submission" date="2023-06" db="EMBL/GenBank/DDBJ databases">
        <authorList>
            <consortium name="Lawrence Berkeley National Laboratory"/>
            <person name="Haridas S."/>
            <person name="Hensen N."/>
            <person name="Bonometti L."/>
            <person name="Westerberg I."/>
            <person name="Brannstrom I.O."/>
            <person name="Guillou S."/>
            <person name="Cros-Aarteil S."/>
            <person name="Calhoun S."/>
            <person name="Kuo A."/>
            <person name="Mondo S."/>
            <person name="Pangilinan J."/>
            <person name="Riley R."/>
            <person name="Labutti K."/>
            <person name="Andreopoulos B."/>
            <person name="Lipzen A."/>
            <person name="Chen C."/>
            <person name="Yanf M."/>
            <person name="Daum C."/>
            <person name="Ng V."/>
            <person name="Clum A."/>
            <person name="Steindorff A."/>
            <person name="Ohm R."/>
            <person name="Martin F."/>
            <person name="Silar P."/>
            <person name="Natvig D."/>
            <person name="Lalanne C."/>
            <person name="Gautier V."/>
            <person name="Ament-Velasquez S.L."/>
            <person name="Kruys A."/>
            <person name="Hutchinson M.I."/>
            <person name="Powell A.J."/>
            <person name="Barry K."/>
            <person name="Miller A.N."/>
            <person name="Grigoriev I.V."/>
            <person name="Debuchy R."/>
            <person name="Gladieux P."/>
            <person name="Thoren M.H."/>
            <person name="Johannesson H."/>
        </authorList>
    </citation>
    <scope>NUCLEOTIDE SEQUENCE</scope>
    <source>
        <strain evidence="2">CBS 958.72</strain>
    </source>
</reference>
<sequence length="247" mass="27147">MATGSDDGEPTTAESVALVMLALQWKRDGVNNASQCVCLNVEFVDKVLKRVHISFWVPPTPLLLPPPPILERPRDWDLSSPSLCACLVGEWSARKKQLYVSTEHCTPVSRTSIPESGAEGINDASNVGLGCYPYSQFNSWPWLVSCNDDSFWYCQNRSSRLVLMVSRLRLGGHVADCPSMQQLVYLFQSNKAKTMLGPGPSYVGPGVSATVNGAVRSVSRKMRPSDSVPRWRGGDRFPQPPPHSSDP</sequence>